<dbReference type="HOGENOM" id="CLU_3421744_0_0_1"/>
<dbReference type="PaxDb" id="29760-VIT_14s0066g00280.t01"/>
<reference evidence="2" key="1">
    <citation type="journal article" date="2007" name="Nature">
        <title>The grapevine genome sequence suggests ancestral hexaploidization in major angiosperm phyla.</title>
        <authorList>
            <consortium name="The French-Italian Public Consortium for Grapevine Genome Characterization."/>
            <person name="Jaillon O."/>
            <person name="Aury J.-M."/>
            <person name="Noel B."/>
            <person name="Policriti A."/>
            <person name="Clepet C."/>
            <person name="Casagrande A."/>
            <person name="Choisne N."/>
            <person name="Aubourg S."/>
            <person name="Vitulo N."/>
            <person name="Jubin C."/>
            <person name="Vezzi A."/>
            <person name="Legeai F."/>
            <person name="Hugueney P."/>
            <person name="Dasilva C."/>
            <person name="Horner D."/>
            <person name="Mica E."/>
            <person name="Jublot D."/>
            <person name="Poulain J."/>
            <person name="Bruyere C."/>
            <person name="Billault A."/>
            <person name="Segurens B."/>
            <person name="Gouyvenoux M."/>
            <person name="Ugarte E."/>
            <person name="Cattonaro F."/>
            <person name="Anthouard V."/>
            <person name="Vico V."/>
            <person name="Del Fabbro C."/>
            <person name="Alaux M."/>
            <person name="Di Gaspero G."/>
            <person name="Dumas V."/>
            <person name="Felice N."/>
            <person name="Paillard S."/>
            <person name="Juman I."/>
            <person name="Moroldo M."/>
            <person name="Scalabrin S."/>
            <person name="Canaguier A."/>
            <person name="Le Clainche I."/>
            <person name="Malacrida G."/>
            <person name="Durand E."/>
            <person name="Pesole G."/>
            <person name="Laucou V."/>
            <person name="Chatelet P."/>
            <person name="Merdinoglu D."/>
            <person name="Delledonne M."/>
            <person name="Pezzotti M."/>
            <person name="Lecharny A."/>
            <person name="Scarpelli C."/>
            <person name="Artiguenave F."/>
            <person name="Pe M.E."/>
            <person name="Valle G."/>
            <person name="Morgante M."/>
            <person name="Caboche M."/>
            <person name="Adam-Blondon A.-F."/>
            <person name="Weissenbach J."/>
            <person name="Quetier F."/>
            <person name="Wincker P."/>
        </authorList>
    </citation>
    <scope>NUCLEOTIDE SEQUENCE [LARGE SCALE GENOMIC DNA]</scope>
    <source>
        <strain evidence="2">cv. Pinot noir / PN40024</strain>
    </source>
</reference>
<sequence length="24" mass="3070">MIYQFIAMLYEHLNRNETVRHDFQ</sequence>
<accession>F6HUT5</accession>
<gene>
    <name evidence="1" type="ordered locus">VIT_14s0066g00280</name>
</gene>
<evidence type="ECO:0000313" key="1">
    <source>
        <dbReference type="EMBL" id="CCB58453.1"/>
    </source>
</evidence>
<keyword evidence="2" id="KW-1185">Reference proteome</keyword>
<evidence type="ECO:0000313" key="2">
    <source>
        <dbReference type="Proteomes" id="UP000009183"/>
    </source>
</evidence>
<dbReference type="Proteomes" id="UP000009183">
    <property type="component" value="Chromosome 14"/>
</dbReference>
<dbReference type="InParanoid" id="F6HUT5"/>
<proteinExistence type="predicted"/>
<dbReference type="EMBL" id="FN596252">
    <property type="protein sequence ID" value="CCB58453.1"/>
    <property type="molecule type" value="Genomic_DNA"/>
</dbReference>
<dbReference type="AlphaFoldDB" id="F6HUT5"/>
<protein>
    <submittedName>
        <fullName evidence="1">Uncharacterized protein</fullName>
    </submittedName>
</protein>
<organism evidence="1 2">
    <name type="scientific">Vitis vinifera</name>
    <name type="common">Grape</name>
    <dbReference type="NCBI Taxonomy" id="29760"/>
    <lineage>
        <taxon>Eukaryota</taxon>
        <taxon>Viridiplantae</taxon>
        <taxon>Streptophyta</taxon>
        <taxon>Embryophyta</taxon>
        <taxon>Tracheophyta</taxon>
        <taxon>Spermatophyta</taxon>
        <taxon>Magnoliopsida</taxon>
        <taxon>eudicotyledons</taxon>
        <taxon>Gunneridae</taxon>
        <taxon>Pentapetalae</taxon>
        <taxon>rosids</taxon>
        <taxon>Vitales</taxon>
        <taxon>Vitaceae</taxon>
        <taxon>Viteae</taxon>
        <taxon>Vitis</taxon>
    </lineage>
</organism>
<name>F6HUT5_VITVI</name>